<reference evidence="3" key="2">
    <citation type="journal article" date="2018" name="Gigascience">
        <title>Genome assembly of the Pink Ipe (Handroanthus impetiginosus, Bignoniaceae), a highly valued, ecologically keystone Neotropical timber forest tree.</title>
        <authorList>
            <person name="Silva-Junior O.B."/>
            <person name="Grattapaglia D."/>
            <person name="Novaes E."/>
            <person name="Collevatti R.G."/>
        </authorList>
    </citation>
    <scope>NUCLEOTIDE SEQUENCE [LARGE SCALE GENOMIC DNA]</scope>
    <source>
        <strain evidence="3">cv. UFG-1</strain>
    </source>
</reference>
<proteinExistence type="predicted"/>
<gene>
    <name evidence="2" type="ORF">CDL12_15058</name>
    <name evidence="1" type="ORF">CDL12_24992</name>
</gene>
<evidence type="ECO:0000313" key="3">
    <source>
        <dbReference type="Proteomes" id="UP000231279"/>
    </source>
</evidence>
<comment type="caution">
    <text evidence="2">The sequence shown here is derived from an EMBL/GenBank/DDBJ whole genome shotgun (WGS) entry which is preliminary data.</text>
</comment>
<dbReference type="AlphaFoldDB" id="A0A2G9H497"/>
<reference evidence="2" key="1">
    <citation type="submission" date="2017-07" db="EMBL/GenBank/DDBJ databases">
        <authorList>
            <person name="Sun Z.S."/>
            <person name="Albrecht U."/>
            <person name="Echele G."/>
            <person name="Lee C.C."/>
        </authorList>
    </citation>
    <scope>NUCLEOTIDE SEQUENCE</scope>
    <source>
        <strain evidence="2">UFG-1</strain>
        <tissue evidence="2">Leaf</tissue>
    </source>
</reference>
<sequence>MCKNPALFQIRLMDSYTSRVKYDEVVPENAKLRNSLGETWKVKVVEENADDEKVYLFTKRWNCGTDLPKIWN</sequence>
<accession>A0A2G9H497</accession>
<dbReference type="Proteomes" id="UP000231279">
    <property type="component" value="Unassembled WGS sequence"/>
</dbReference>
<dbReference type="EMBL" id="NKXS01002710">
    <property type="protein sequence ID" value="PIN12331.1"/>
    <property type="molecule type" value="Genomic_DNA"/>
</dbReference>
<dbReference type="EMBL" id="NKXS01005896">
    <property type="protein sequence ID" value="PIN02493.1"/>
    <property type="molecule type" value="Genomic_DNA"/>
</dbReference>
<organism evidence="2 3">
    <name type="scientific">Handroanthus impetiginosus</name>
    <dbReference type="NCBI Taxonomy" id="429701"/>
    <lineage>
        <taxon>Eukaryota</taxon>
        <taxon>Viridiplantae</taxon>
        <taxon>Streptophyta</taxon>
        <taxon>Embryophyta</taxon>
        <taxon>Tracheophyta</taxon>
        <taxon>Spermatophyta</taxon>
        <taxon>Magnoliopsida</taxon>
        <taxon>eudicotyledons</taxon>
        <taxon>Gunneridae</taxon>
        <taxon>Pentapetalae</taxon>
        <taxon>asterids</taxon>
        <taxon>lamiids</taxon>
        <taxon>Lamiales</taxon>
        <taxon>Bignoniaceae</taxon>
        <taxon>Crescentiina</taxon>
        <taxon>Tabebuia alliance</taxon>
        <taxon>Handroanthus</taxon>
    </lineage>
</organism>
<evidence type="ECO:0000313" key="2">
    <source>
        <dbReference type="EMBL" id="PIN12331.1"/>
    </source>
</evidence>
<reference evidence="2" key="3">
    <citation type="journal article" date="2018" name="Gigascience">
        <title>Genome assembly of the pink ipe (Handroanthus impetiginosus, Bignoniaceae), a highly-valued ecologically keystone neotropical timber forest tree.</title>
        <authorList>
            <person name="Silva-Junior O.B."/>
            <person name="Novaes E."/>
            <person name="Grattapaglia D."/>
            <person name="Collevatti R.G."/>
        </authorList>
    </citation>
    <scope>NUCLEOTIDE SEQUENCE [LARGE SCALE GENOMIC DNA]</scope>
    <source>
        <strain evidence="2">UFG-1</strain>
        <tissue evidence="2">Leaf</tissue>
    </source>
</reference>
<dbReference type="OrthoDB" id="912016at2759"/>
<protein>
    <submittedName>
        <fullName evidence="2">Uncharacterized protein</fullName>
    </submittedName>
</protein>
<keyword evidence="3" id="KW-1185">Reference proteome</keyword>
<name>A0A2G9H497_9LAMI</name>
<evidence type="ECO:0000313" key="1">
    <source>
        <dbReference type="EMBL" id="PIN02493.1"/>
    </source>
</evidence>